<reference evidence="1 2" key="1">
    <citation type="submission" date="2024-07" db="EMBL/GenBank/DDBJ databases">
        <title>Enhanced genomic and transcriptomic resources for Trichinella pseudospiralis and T. spiralis underpin the discovery of pronounced molecular differences between stages and species.</title>
        <authorList>
            <person name="Pasi K.K."/>
            <person name="La Rosa G."/>
            <person name="Gomez-Morales M.A."/>
            <person name="Tosini F."/>
            <person name="Sumanam S."/>
            <person name="Young N.D."/>
            <person name="Chang B.C."/>
            <person name="Robin G.B."/>
        </authorList>
    </citation>
    <scope>NUCLEOTIDE SEQUENCE [LARGE SCALE GENOMIC DNA]</scope>
    <source>
        <strain evidence="1">ISS534</strain>
    </source>
</reference>
<accession>A0ABR3KNX3</accession>
<name>A0ABR3KNX3_TRISP</name>
<evidence type="ECO:0000313" key="1">
    <source>
        <dbReference type="EMBL" id="KAL1242297.1"/>
    </source>
</evidence>
<comment type="caution">
    <text evidence="1">The sequence shown here is derived from an EMBL/GenBank/DDBJ whole genome shotgun (WGS) entry which is preliminary data.</text>
</comment>
<proteinExistence type="predicted"/>
<dbReference type="Proteomes" id="UP001558632">
    <property type="component" value="Unassembled WGS sequence"/>
</dbReference>
<gene>
    <name evidence="1" type="ORF">TSPI_08982</name>
</gene>
<sequence>MEREKPGGDNGLTVSDLAKSTLLIRAANKARRPIIASRPLLLTFRLLVEAINDKHQPLADTASGFYHLGIELLT</sequence>
<protein>
    <submittedName>
        <fullName evidence="1">Sensor protein EvgS</fullName>
    </submittedName>
</protein>
<organism evidence="1 2">
    <name type="scientific">Trichinella spiralis</name>
    <name type="common">Trichina worm</name>
    <dbReference type="NCBI Taxonomy" id="6334"/>
    <lineage>
        <taxon>Eukaryota</taxon>
        <taxon>Metazoa</taxon>
        <taxon>Ecdysozoa</taxon>
        <taxon>Nematoda</taxon>
        <taxon>Enoplea</taxon>
        <taxon>Dorylaimia</taxon>
        <taxon>Trichinellida</taxon>
        <taxon>Trichinellidae</taxon>
        <taxon>Trichinella</taxon>
    </lineage>
</organism>
<dbReference type="EMBL" id="JBEUSY010000214">
    <property type="protein sequence ID" value="KAL1242297.1"/>
    <property type="molecule type" value="Genomic_DNA"/>
</dbReference>
<evidence type="ECO:0000313" key="2">
    <source>
        <dbReference type="Proteomes" id="UP001558632"/>
    </source>
</evidence>
<keyword evidence="2" id="KW-1185">Reference proteome</keyword>